<evidence type="ECO:0000313" key="2">
    <source>
        <dbReference type="EMBL" id="PSH65227.1"/>
    </source>
</evidence>
<evidence type="ECO:0000256" key="1">
    <source>
        <dbReference type="SAM" id="MobiDB-lite"/>
    </source>
</evidence>
<reference evidence="3" key="1">
    <citation type="submission" date="2017-11" db="EMBL/GenBank/DDBJ databases">
        <authorList>
            <person name="Kuznetsova I."/>
            <person name="Sazanova A."/>
            <person name="Chirak E."/>
            <person name="Safronova V."/>
            <person name="Willems A."/>
        </authorList>
    </citation>
    <scope>NUCLEOTIDE SEQUENCE [LARGE SCALE GENOMIC DNA]</scope>
    <source>
        <strain evidence="3">CCBAU 03422</strain>
    </source>
</reference>
<comment type="caution">
    <text evidence="2">The sequence shown here is derived from an EMBL/GenBank/DDBJ whole genome shotgun (WGS) entry which is preliminary data.</text>
</comment>
<evidence type="ECO:0000313" key="3">
    <source>
        <dbReference type="Proteomes" id="UP000241764"/>
    </source>
</evidence>
<name>A0A2P7BFH5_9HYPH</name>
<organism evidence="2 3">
    <name type="scientific">Phyllobacterium sophorae</name>
    <dbReference type="NCBI Taxonomy" id="1520277"/>
    <lineage>
        <taxon>Bacteria</taxon>
        <taxon>Pseudomonadati</taxon>
        <taxon>Pseudomonadota</taxon>
        <taxon>Alphaproteobacteria</taxon>
        <taxon>Hyphomicrobiales</taxon>
        <taxon>Phyllobacteriaceae</taxon>
        <taxon>Phyllobacterium</taxon>
    </lineage>
</organism>
<accession>A0A2P7BFH5</accession>
<dbReference type="Proteomes" id="UP000241764">
    <property type="component" value="Unassembled WGS sequence"/>
</dbReference>
<sequence length="163" mass="17965">MRPGDAGRPRLGPTVDSINKIGLRGLLVADAVDTQARLPLKTIREKVLSMRLKGKLVQGELTESGMFSGLDFSKVKIIVVGGRKWDETIKNASRRGSQSDASDTCGWKSVLPQRLERSPSEGSVTSSINRVTSLAQIRLQISRPTHDKQSVGRNHRLSMNDRF</sequence>
<dbReference type="AlphaFoldDB" id="A0A2P7BFH5"/>
<protein>
    <submittedName>
        <fullName evidence="2">Uncharacterized protein</fullName>
    </submittedName>
</protein>
<proteinExistence type="predicted"/>
<keyword evidence="3" id="KW-1185">Reference proteome</keyword>
<gene>
    <name evidence="2" type="ORF">CU103_09430</name>
</gene>
<dbReference type="EMBL" id="PGGM01000003">
    <property type="protein sequence ID" value="PSH65227.1"/>
    <property type="molecule type" value="Genomic_DNA"/>
</dbReference>
<feature type="region of interest" description="Disordered" evidence="1">
    <location>
        <begin position="142"/>
        <end position="163"/>
    </location>
</feature>